<accession>A0A7S3IA74</accession>
<dbReference type="Pfam" id="PF02991">
    <property type="entry name" value="ATG8"/>
    <property type="match status" value="1"/>
</dbReference>
<dbReference type="SUPFAM" id="SSF54236">
    <property type="entry name" value="Ubiquitin-like"/>
    <property type="match status" value="1"/>
</dbReference>
<dbReference type="Gene3D" id="3.10.20.90">
    <property type="entry name" value="Phosphatidylinositol 3-kinase Catalytic Subunit, Chain A, domain 1"/>
    <property type="match status" value="1"/>
</dbReference>
<evidence type="ECO:0000256" key="4">
    <source>
        <dbReference type="ARBA" id="ARBA00023288"/>
    </source>
</evidence>
<evidence type="ECO:0000256" key="1">
    <source>
        <dbReference type="ARBA" id="ARBA00004370"/>
    </source>
</evidence>
<dbReference type="InterPro" id="IPR029071">
    <property type="entry name" value="Ubiquitin-like_domsf"/>
</dbReference>
<comment type="subcellular location">
    <subcellularLocation>
        <location evidence="1">Membrane</location>
    </subcellularLocation>
</comment>
<reference evidence="7" key="1">
    <citation type="submission" date="2021-01" db="EMBL/GenBank/DDBJ databases">
        <authorList>
            <person name="Corre E."/>
            <person name="Pelletier E."/>
            <person name="Niang G."/>
            <person name="Scheremetjew M."/>
            <person name="Finn R."/>
            <person name="Kale V."/>
            <person name="Holt S."/>
            <person name="Cochrane G."/>
            <person name="Meng A."/>
            <person name="Brown T."/>
            <person name="Cohen L."/>
        </authorList>
    </citation>
    <scope>NUCLEOTIDE SEQUENCE</scope>
</reference>
<evidence type="ECO:0000256" key="3">
    <source>
        <dbReference type="ARBA" id="ARBA00023136"/>
    </source>
</evidence>
<evidence type="ECO:0000313" key="7">
    <source>
        <dbReference type="EMBL" id="CAE0317198.1"/>
    </source>
</evidence>
<evidence type="ECO:0000256" key="2">
    <source>
        <dbReference type="ARBA" id="ARBA00007293"/>
    </source>
</evidence>
<dbReference type="AlphaFoldDB" id="A0A7S3IA74"/>
<name>A0A7S3IA74_9CILI</name>
<comment type="similarity">
    <text evidence="2 6">Belongs to the ATG8 family.</text>
</comment>
<dbReference type="EMBL" id="HBIF01000548">
    <property type="protein sequence ID" value="CAE0317198.1"/>
    <property type="molecule type" value="Transcribed_RNA"/>
</dbReference>
<dbReference type="GO" id="GO:0006914">
    <property type="term" value="P:autophagy"/>
    <property type="evidence" value="ECO:0007669"/>
    <property type="project" value="UniProtKB-KW"/>
</dbReference>
<keyword evidence="6" id="KW-0072">Autophagy</keyword>
<keyword evidence="3" id="KW-0472">Membrane</keyword>
<proteinExistence type="inferred from homology"/>
<evidence type="ECO:0000256" key="6">
    <source>
        <dbReference type="RuleBase" id="RU004384"/>
    </source>
</evidence>
<dbReference type="InterPro" id="IPR004241">
    <property type="entry name" value="Atg8-like"/>
</dbReference>
<feature type="lipid moiety-binding region" description="Phosphatidylserine amidated glycine; alternate" evidence="5">
    <location>
        <position position="116"/>
    </location>
</feature>
<protein>
    <recommendedName>
        <fullName evidence="6">Autophagy-related protein</fullName>
    </recommendedName>
</protein>
<sequence>MSTIDSASFEERLRQYNLFKTRFPNSVPIVIQRDGRSSLPLSLQNQLFLVPRTLSATEFSSMIRKKVNLAKTQAMMMFVNRRTLVAGDLTVSELYDRFRGEDGFLYVLCTDHASYGT</sequence>
<gene>
    <name evidence="7" type="ORF">FSAL1345_LOCUS467</name>
</gene>
<dbReference type="GO" id="GO:0016020">
    <property type="term" value="C:membrane"/>
    <property type="evidence" value="ECO:0007669"/>
    <property type="project" value="UniProtKB-SubCell"/>
</dbReference>
<organism evidence="7">
    <name type="scientific">Fabrea salina</name>
    <dbReference type="NCBI Taxonomy" id="342563"/>
    <lineage>
        <taxon>Eukaryota</taxon>
        <taxon>Sar</taxon>
        <taxon>Alveolata</taxon>
        <taxon>Ciliophora</taxon>
        <taxon>Postciliodesmatophora</taxon>
        <taxon>Heterotrichea</taxon>
        <taxon>Heterotrichida</taxon>
        <taxon>Fabreidae</taxon>
        <taxon>Fabrea</taxon>
    </lineage>
</organism>
<dbReference type="PANTHER" id="PTHR10969">
    <property type="entry name" value="MICROTUBULE-ASSOCIATED PROTEINS 1A/1B LIGHT CHAIN 3-RELATED"/>
    <property type="match status" value="1"/>
</dbReference>
<evidence type="ECO:0000256" key="5">
    <source>
        <dbReference type="PIRSR" id="PIRSR604241-50"/>
    </source>
</evidence>
<keyword evidence="4 5" id="KW-0449">Lipoprotein</keyword>